<name>A0A395H6Y1_9EURO</name>
<organism evidence="3 4">
    <name type="scientific">Aspergillus ibericus CBS 121593</name>
    <dbReference type="NCBI Taxonomy" id="1448316"/>
    <lineage>
        <taxon>Eukaryota</taxon>
        <taxon>Fungi</taxon>
        <taxon>Dikarya</taxon>
        <taxon>Ascomycota</taxon>
        <taxon>Pezizomycotina</taxon>
        <taxon>Eurotiomycetes</taxon>
        <taxon>Eurotiomycetidae</taxon>
        <taxon>Eurotiales</taxon>
        <taxon>Aspergillaceae</taxon>
        <taxon>Aspergillus</taxon>
        <taxon>Aspergillus subgen. Circumdati</taxon>
    </lineage>
</organism>
<feature type="region of interest" description="Disordered" evidence="1">
    <location>
        <begin position="357"/>
        <end position="429"/>
    </location>
</feature>
<keyword evidence="4" id="KW-1185">Reference proteome</keyword>
<evidence type="ECO:0000313" key="4">
    <source>
        <dbReference type="Proteomes" id="UP000249402"/>
    </source>
</evidence>
<keyword evidence="2" id="KW-0732">Signal</keyword>
<sequence>MGHLLVRGWILAALLLQTSVALTVLAQSQTVQCCLSLVRSFFQRNCYSIEYRGALLKRNPFILDSAAKRILHSFFKTRPESFAGFPAALELCLPASATAYPVLGFFLTTSTVLSTRTATITACPSTIPNCLASSKTTYVTTETIVAASATKTAAISPSVTGIAVGHDHGNGGSEYTTSTVFSTRTATITASKTTYLTTETLVVSTTVCPVADATGSSGPAVTQHASSPSLTTSTIFTTRTTTITACPSSVTNCPLRSKTTYATTETLVLGTTVYPVSIAPTNTPLSSATGAGGEVPSVTTSTILSTRFPTVSACGDDANCSALSQGSYVTTEILVTTIPAEGVDTVSASTTIANAQPISSGGASQVVSTGSQSGSAGSGTSSGVGSDANTSAGSGTGAYTASSSGSVSGSSSSSGSSSTSGSTSNIGPNTGANANAVYTTTVTTDIAQPTVAPSAYTLTPHSGSGASGNLNASSSASPSASASASLGHVWPQSSHVSGIRTAVASPTRSAVNPLYTAAASAGSRWSVWQVMGTVLAIMVAMVV</sequence>
<feature type="signal peptide" evidence="2">
    <location>
        <begin position="1"/>
        <end position="21"/>
    </location>
</feature>
<accession>A0A395H6Y1</accession>
<dbReference type="STRING" id="1448316.A0A395H6Y1"/>
<evidence type="ECO:0000256" key="1">
    <source>
        <dbReference type="SAM" id="MobiDB-lite"/>
    </source>
</evidence>
<evidence type="ECO:0008006" key="5">
    <source>
        <dbReference type="Google" id="ProtNLM"/>
    </source>
</evidence>
<dbReference type="Proteomes" id="UP000249402">
    <property type="component" value="Unassembled WGS sequence"/>
</dbReference>
<dbReference type="VEuPathDB" id="FungiDB:BO80DRAFT_492029"/>
<feature type="region of interest" description="Disordered" evidence="1">
    <location>
        <begin position="465"/>
        <end position="485"/>
    </location>
</feature>
<feature type="compositionally biased region" description="Low complexity" evidence="1">
    <location>
        <begin position="359"/>
        <end position="375"/>
    </location>
</feature>
<protein>
    <recommendedName>
        <fullName evidence="5">GPI anchored protein</fullName>
    </recommendedName>
</protein>
<reference evidence="3 4" key="1">
    <citation type="submission" date="2018-02" db="EMBL/GenBank/DDBJ databases">
        <title>The genomes of Aspergillus section Nigri reveals drivers in fungal speciation.</title>
        <authorList>
            <consortium name="DOE Joint Genome Institute"/>
            <person name="Vesth T.C."/>
            <person name="Nybo J."/>
            <person name="Theobald S."/>
            <person name="Brandl J."/>
            <person name="Frisvad J.C."/>
            <person name="Nielsen K.F."/>
            <person name="Lyhne E.K."/>
            <person name="Kogle M.E."/>
            <person name="Kuo A."/>
            <person name="Riley R."/>
            <person name="Clum A."/>
            <person name="Nolan M."/>
            <person name="Lipzen A."/>
            <person name="Salamov A."/>
            <person name="Henrissat B."/>
            <person name="Wiebenga A."/>
            <person name="De vries R.P."/>
            <person name="Grigoriev I.V."/>
            <person name="Mortensen U.H."/>
            <person name="Andersen M.R."/>
            <person name="Baker S.E."/>
        </authorList>
    </citation>
    <scope>NUCLEOTIDE SEQUENCE [LARGE SCALE GENOMIC DNA]</scope>
    <source>
        <strain evidence="3 4">CBS 121593</strain>
    </source>
</reference>
<dbReference type="RefSeq" id="XP_025577636.1">
    <property type="nucleotide sequence ID" value="XM_025723739.1"/>
</dbReference>
<evidence type="ECO:0000313" key="3">
    <source>
        <dbReference type="EMBL" id="RAL03309.1"/>
    </source>
</evidence>
<dbReference type="AlphaFoldDB" id="A0A395H6Y1"/>
<evidence type="ECO:0000256" key="2">
    <source>
        <dbReference type="SAM" id="SignalP"/>
    </source>
</evidence>
<gene>
    <name evidence="3" type="ORF">BO80DRAFT_492029</name>
</gene>
<dbReference type="GeneID" id="37228604"/>
<feature type="chain" id="PRO_5017332562" description="GPI anchored protein" evidence="2">
    <location>
        <begin position="22"/>
        <end position="543"/>
    </location>
</feature>
<feature type="compositionally biased region" description="Low complexity" evidence="1">
    <location>
        <begin position="383"/>
        <end position="429"/>
    </location>
</feature>
<dbReference type="OrthoDB" id="3565477at2759"/>
<proteinExistence type="predicted"/>
<dbReference type="EMBL" id="KZ824428">
    <property type="protein sequence ID" value="RAL03309.1"/>
    <property type="molecule type" value="Genomic_DNA"/>
</dbReference>